<evidence type="ECO:0000313" key="2">
    <source>
        <dbReference type="EMBL" id="CAB4672607.1"/>
    </source>
</evidence>
<accession>A0A6J6MEE5</accession>
<dbReference type="PANTHER" id="PTHR43762:SF1">
    <property type="entry name" value="D-ARABINONO-1,4-LACTONE OXIDASE"/>
    <property type="match status" value="1"/>
</dbReference>
<dbReference type="PANTHER" id="PTHR43762">
    <property type="entry name" value="L-GULONOLACTONE OXIDASE"/>
    <property type="match status" value="1"/>
</dbReference>
<dbReference type="Gene3D" id="3.30.465.10">
    <property type="match status" value="1"/>
</dbReference>
<proteinExistence type="predicted"/>
<dbReference type="Pfam" id="PF01565">
    <property type="entry name" value="FAD_binding_4"/>
    <property type="match status" value="1"/>
</dbReference>
<organism evidence="2">
    <name type="scientific">freshwater metagenome</name>
    <dbReference type="NCBI Taxonomy" id="449393"/>
    <lineage>
        <taxon>unclassified sequences</taxon>
        <taxon>metagenomes</taxon>
        <taxon>ecological metagenomes</taxon>
    </lineage>
</organism>
<sequence>MANLKRGADSLLAGWGGTGATRAEVVHPLSDIDVAEIVRQKPERGVIARGLGRAYGDAALNSGGIVLDATALSGVRNLDEDSGVVTVAAGTSLEDLMRWLLPAGWFVPVTPGTRSVTVGGAIASDIHGKNHHADGTFGNHVLSMTLIDGTGTTRHLSPTETPREFWATTGGMGLTGIITEATFRLIPVETSSMRVDTERASNLDDLMARMSDRDDEYRYSVAWIDCLATGKSMGRGILDRGEHALLSDLPANKRGNPLAFSSHAVVTAPPIFPSGLVNRWTVRAFNELWFRKTRSGHEGAIQSIGQFFHPLDLVTDWNRLYGSRGFVQYQFCVPFGAERAVQTAVERLSLSGAPSFLAVLKRFGPANPGPLSFPQPGWTLALDIPVGDPGLSGLLDGLDDLVLDNGGGVYLAKDGRVRRGHLEGMYPRLNEWRETVALMNPDGVIQSDLARRLGL</sequence>
<dbReference type="GO" id="GO:0016899">
    <property type="term" value="F:oxidoreductase activity, acting on the CH-OH group of donors, oxygen as acceptor"/>
    <property type="evidence" value="ECO:0007669"/>
    <property type="project" value="InterPro"/>
</dbReference>
<dbReference type="InterPro" id="IPR016169">
    <property type="entry name" value="FAD-bd_PCMH_sub2"/>
</dbReference>
<gene>
    <name evidence="2" type="ORF">UFOPK2242_01539</name>
</gene>
<dbReference type="AlphaFoldDB" id="A0A6J6MEE5"/>
<reference evidence="2" key="1">
    <citation type="submission" date="2020-05" db="EMBL/GenBank/DDBJ databases">
        <authorList>
            <person name="Chiriac C."/>
            <person name="Salcher M."/>
            <person name="Ghai R."/>
            <person name="Kavagutti S V."/>
        </authorList>
    </citation>
    <scope>NUCLEOTIDE SEQUENCE</scope>
</reference>
<dbReference type="GO" id="GO:0071949">
    <property type="term" value="F:FAD binding"/>
    <property type="evidence" value="ECO:0007669"/>
    <property type="project" value="InterPro"/>
</dbReference>
<dbReference type="EMBL" id="CAEZWM010000257">
    <property type="protein sequence ID" value="CAB4672607.1"/>
    <property type="molecule type" value="Genomic_DNA"/>
</dbReference>
<feature type="domain" description="FAD-binding PCMH-type" evidence="1">
    <location>
        <begin position="18"/>
        <end position="188"/>
    </location>
</feature>
<dbReference type="InterPro" id="IPR010031">
    <property type="entry name" value="FAD_lactone_oxidase-like"/>
</dbReference>
<protein>
    <submittedName>
        <fullName evidence="2">Unannotated protein</fullName>
    </submittedName>
</protein>
<dbReference type="PROSITE" id="PS51387">
    <property type="entry name" value="FAD_PCMH"/>
    <property type="match status" value="1"/>
</dbReference>
<name>A0A6J6MEE5_9ZZZZ</name>
<evidence type="ECO:0000259" key="1">
    <source>
        <dbReference type="PROSITE" id="PS51387"/>
    </source>
</evidence>
<dbReference type="InterPro" id="IPR006094">
    <property type="entry name" value="Oxid_FAD_bind_N"/>
</dbReference>
<dbReference type="InterPro" id="IPR016166">
    <property type="entry name" value="FAD-bd_PCMH"/>
</dbReference>
<dbReference type="SUPFAM" id="SSF56176">
    <property type="entry name" value="FAD-binding/transporter-associated domain-like"/>
    <property type="match status" value="1"/>
</dbReference>
<dbReference type="InterPro" id="IPR036318">
    <property type="entry name" value="FAD-bd_PCMH-like_sf"/>
</dbReference>